<comment type="caution">
    <text evidence="5">The sequence shown here is derived from an EMBL/GenBank/DDBJ whole genome shotgun (WGS) entry which is preliminary data.</text>
</comment>
<name>A0A1F7F013_UNCRA</name>
<evidence type="ECO:0000313" key="6">
    <source>
        <dbReference type="Proteomes" id="UP000179243"/>
    </source>
</evidence>
<dbReference type="FunFam" id="3.30.300.70:FF:000001">
    <property type="entry name" value="Ribosome maturation factor RimP"/>
    <property type="match status" value="1"/>
</dbReference>
<evidence type="ECO:0000259" key="4">
    <source>
        <dbReference type="Pfam" id="PF02576"/>
    </source>
</evidence>
<dbReference type="AlphaFoldDB" id="A0A1F7F013"/>
<evidence type="ECO:0000256" key="3">
    <source>
        <dbReference type="HAMAP-Rule" id="MF_01077"/>
    </source>
</evidence>
<keyword evidence="2 3" id="KW-0690">Ribosome biogenesis</keyword>
<accession>A0A1F7F013</accession>
<dbReference type="PANTHER" id="PTHR33867">
    <property type="entry name" value="RIBOSOME MATURATION FACTOR RIMP"/>
    <property type="match status" value="1"/>
</dbReference>
<evidence type="ECO:0000256" key="2">
    <source>
        <dbReference type="ARBA" id="ARBA00022517"/>
    </source>
</evidence>
<comment type="similarity">
    <text evidence="3">Belongs to the RimP family.</text>
</comment>
<evidence type="ECO:0000256" key="1">
    <source>
        <dbReference type="ARBA" id="ARBA00022490"/>
    </source>
</evidence>
<protein>
    <recommendedName>
        <fullName evidence="3">Ribosome maturation factor RimP</fullName>
    </recommendedName>
</protein>
<gene>
    <name evidence="3" type="primary">rimP</name>
    <name evidence="5" type="ORF">A2519_13525</name>
</gene>
<dbReference type="PANTHER" id="PTHR33867:SF1">
    <property type="entry name" value="RIBOSOME MATURATION FACTOR RIMP"/>
    <property type="match status" value="1"/>
</dbReference>
<reference evidence="5 6" key="1">
    <citation type="journal article" date="2016" name="Nat. Commun.">
        <title>Thousands of microbial genomes shed light on interconnected biogeochemical processes in an aquifer system.</title>
        <authorList>
            <person name="Anantharaman K."/>
            <person name="Brown C.T."/>
            <person name="Hug L.A."/>
            <person name="Sharon I."/>
            <person name="Castelle C.J."/>
            <person name="Probst A.J."/>
            <person name="Thomas B.C."/>
            <person name="Singh A."/>
            <person name="Wilkins M.J."/>
            <person name="Karaoz U."/>
            <person name="Brodie E.L."/>
            <person name="Williams K.H."/>
            <person name="Hubbard S.S."/>
            <person name="Banfield J.F."/>
        </authorList>
    </citation>
    <scope>NUCLEOTIDE SEQUENCE [LARGE SCALE GENOMIC DNA]</scope>
</reference>
<dbReference type="SUPFAM" id="SSF75420">
    <property type="entry name" value="YhbC-like, N-terminal domain"/>
    <property type="match status" value="1"/>
</dbReference>
<dbReference type="InterPro" id="IPR003728">
    <property type="entry name" value="Ribosome_maturation_RimP"/>
</dbReference>
<dbReference type="GO" id="GO:0005829">
    <property type="term" value="C:cytosol"/>
    <property type="evidence" value="ECO:0007669"/>
    <property type="project" value="TreeGrafter"/>
</dbReference>
<dbReference type="InterPro" id="IPR035956">
    <property type="entry name" value="RimP_N_sf"/>
</dbReference>
<feature type="domain" description="Ribosome maturation factor RimP N-terminal" evidence="4">
    <location>
        <begin position="29"/>
        <end position="101"/>
    </location>
</feature>
<dbReference type="GO" id="GO:0006412">
    <property type="term" value="P:translation"/>
    <property type="evidence" value="ECO:0007669"/>
    <property type="project" value="TreeGrafter"/>
</dbReference>
<organism evidence="5 6">
    <name type="scientific">Candidatus Raymondbacteria bacterium RIFOXYD12_FULL_49_13</name>
    <dbReference type="NCBI Taxonomy" id="1817890"/>
    <lineage>
        <taxon>Bacteria</taxon>
        <taxon>Raymondiibacteriota</taxon>
    </lineage>
</organism>
<proteinExistence type="inferred from homology"/>
<dbReference type="GO" id="GO:0000028">
    <property type="term" value="P:ribosomal small subunit assembly"/>
    <property type="evidence" value="ECO:0007669"/>
    <property type="project" value="TreeGrafter"/>
</dbReference>
<dbReference type="Pfam" id="PF02576">
    <property type="entry name" value="RimP_N"/>
    <property type="match status" value="1"/>
</dbReference>
<comment type="function">
    <text evidence="3">Required for maturation of 30S ribosomal subunits.</text>
</comment>
<dbReference type="InterPro" id="IPR028989">
    <property type="entry name" value="RimP_N"/>
</dbReference>
<comment type="subcellular location">
    <subcellularLocation>
        <location evidence="3">Cytoplasm</location>
    </subcellularLocation>
</comment>
<dbReference type="Gene3D" id="3.30.300.70">
    <property type="entry name" value="RimP-like superfamily, N-terminal"/>
    <property type="match status" value="1"/>
</dbReference>
<dbReference type="EMBL" id="MFYX01000156">
    <property type="protein sequence ID" value="OGJ99989.1"/>
    <property type="molecule type" value="Genomic_DNA"/>
</dbReference>
<dbReference type="Proteomes" id="UP000179243">
    <property type="component" value="Unassembled WGS sequence"/>
</dbReference>
<keyword evidence="1 3" id="KW-0963">Cytoplasm</keyword>
<evidence type="ECO:0000313" key="5">
    <source>
        <dbReference type="EMBL" id="OGJ99989.1"/>
    </source>
</evidence>
<sequence>MGRLAHFLYKLDFWSKRKMADIRETVKEIAEQVVKGRNLDLVDIDVHASSKKPLIRVYIDKEGGVTVKDCADVSHELSVNFYVDESVPEDFTIEVSSPGIERPLTTDRDFSRNTGRMLEVLYRKEGATASLTGTLVQSGAAEIVLRTGSSEHRINRLDIVKAKQHISF</sequence>
<dbReference type="HAMAP" id="MF_01077">
    <property type="entry name" value="RimP"/>
    <property type="match status" value="1"/>
</dbReference>